<protein>
    <submittedName>
        <fullName evidence="3">Uncharacterized protein LOC103519738</fullName>
    </submittedName>
</protein>
<dbReference type="AlphaFoldDB" id="A0A1S3DKS9"/>
<accession>A0A1S3DKS9</accession>
<feature type="non-terminal residue" evidence="3">
    <location>
        <position position="365"/>
    </location>
</feature>
<evidence type="ECO:0000256" key="1">
    <source>
        <dbReference type="SAM" id="MobiDB-lite"/>
    </source>
</evidence>
<dbReference type="PaxDb" id="121845-A0A1S3DKS9"/>
<reference evidence="3" key="1">
    <citation type="submission" date="2025-08" db="UniProtKB">
        <authorList>
            <consortium name="RefSeq"/>
        </authorList>
    </citation>
    <scope>IDENTIFICATION</scope>
</reference>
<organism evidence="2 3">
    <name type="scientific">Diaphorina citri</name>
    <name type="common">Asian citrus psyllid</name>
    <dbReference type="NCBI Taxonomy" id="121845"/>
    <lineage>
        <taxon>Eukaryota</taxon>
        <taxon>Metazoa</taxon>
        <taxon>Ecdysozoa</taxon>
        <taxon>Arthropoda</taxon>
        <taxon>Hexapoda</taxon>
        <taxon>Insecta</taxon>
        <taxon>Pterygota</taxon>
        <taxon>Neoptera</taxon>
        <taxon>Paraneoptera</taxon>
        <taxon>Hemiptera</taxon>
        <taxon>Sternorrhyncha</taxon>
        <taxon>Psylloidea</taxon>
        <taxon>Psyllidae</taxon>
        <taxon>Diaphorininae</taxon>
        <taxon>Diaphorina</taxon>
    </lineage>
</organism>
<dbReference type="KEGG" id="dci:103519738"/>
<keyword evidence="2" id="KW-1185">Reference proteome</keyword>
<proteinExistence type="predicted"/>
<feature type="compositionally biased region" description="Polar residues" evidence="1">
    <location>
        <begin position="38"/>
        <end position="53"/>
    </location>
</feature>
<gene>
    <name evidence="3" type="primary">LOC103519738</name>
</gene>
<dbReference type="GeneID" id="103519738"/>
<dbReference type="RefSeq" id="XP_008483048.1">
    <property type="nucleotide sequence ID" value="XM_008484826.3"/>
</dbReference>
<evidence type="ECO:0000313" key="3">
    <source>
        <dbReference type="RefSeq" id="XP_008483048.1"/>
    </source>
</evidence>
<evidence type="ECO:0000313" key="2">
    <source>
        <dbReference type="Proteomes" id="UP000079169"/>
    </source>
</evidence>
<feature type="region of interest" description="Disordered" evidence="1">
    <location>
        <begin position="23"/>
        <end position="72"/>
    </location>
</feature>
<dbReference type="Proteomes" id="UP000079169">
    <property type="component" value="Unplaced"/>
</dbReference>
<name>A0A1S3DKS9_DIACI</name>
<sequence length="365" mass="41851">MHILSYFNYLKLISKTAKIADSKNSVKENRKKEHNAKSRWTQQNHFNLSQSRPDSLKTDNLSEDEHSNKLAQGNVKITQSQSLDKCLCNTNDTKVNASLKTGKKYENALLQVCKNLYQTERSSDANCVKEFTDKSTSMYDLLRKADKLVQTEMGAELLIRNNHPCEFPPPFPPCLEKKHATKGTNLKIQNNPCPVSSCVNHSCVSSILKLNPTQKDNNINTIAAHQATIKTPKNNKNSTGDDASYKNVDKTTTKPVQRGSDYICEREYPTNIEPEVIDTMNDETEHIVRNIDEIVQLELSEDQDNGYEDKFYSYFNDMQNYVQTYFIPSETRILEPSILASMSTVTRSWVREFNERERSLSERVR</sequence>